<dbReference type="PANTHER" id="PTHR48021:SF39">
    <property type="entry name" value="MAJOR FACILITATOR SUPERFAMILY (MFS) PROFILE DOMAIN-CONTAINING PROTEIN"/>
    <property type="match status" value="1"/>
</dbReference>
<evidence type="ECO:0000256" key="2">
    <source>
        <dbReference type="ARBA" id="ARBA00022692"/>
    </source>
</evidence>
<dbReference type="PANTHER" id="PTHR48021">
    <property type="match status" value="1"/>
</dbReference>
<feature type="transmembrane region" description="Helical" evidence="5">
    <location>
        <begin position="183"/>
        <end position="200"/>
    </location>
</feature>
<dbReference type="PROSITE" id="PS50850">
    <property type="entry name" value="MFS"/>
    <property type="match status" value="1"/>
</dbReference>
<feature type="transmembrane region" description="Helical" evidence="5">
    <location>
        <begin position="343"/>
        <end position="369"/>
    </location>
</feature>
<evidence type="ECO:0000259" key="6">
    <source>
        <dbReference type="PROSITE" id="PS50850"/>
    </source>
</evidence>
<feature type="transmembrane region" description="Helical" evidence="5">
    <location>
        <begin position="669"/>
        <end position="690"/>
    </location>
</feature>
<evidence type="ECO:0000313" key="8">
    <source>
        <dbReference type="Proteomes" id="UP000475862"/>
    </source>
</evidence>
<feature type="transmembrane region" description="Helical" evidence="5">
    <location>
        <begin position="310"/>
        <end position="331"/>
    </location>
</feature>
<evidence type="ECO:0000313" key="7">
    <source>
        <dbReference type="EMBL" id="KAE9534332.1"/>
    </source>
</evidence>
<dbReference type="EMBL" id="VYZN01000028">
    <property type="protein sequence ID" value="KAE9534332.1"/>
    <property type="molecule type" value="Genomic_DNA"/>
</dbReference>
<accession>A0A6G0TK17</accession>
<feature type="transmembrane region" description="Helical" evidence="5">
    <location>
        <begin position="25"/>
        <end position="49"/>
    </location>
</feature>
<feature type="transmembrane region" description="Helical" evidence="5">
    <location>
        <begin position="546"/>
        <end position="572"/>
    </location>
</feature>
<dbReference type="GO" id="GO:0022857">
    <property type="term" value="F:transmembrane transporter activity"/>
    <property type="evidence" value="ECO:0007669"/>
    <property type="project" value="InterPro"/>
</dbReference>
<proteinExistence type="predicted"/>
<feature type="domain" description="Major facilitator superfamily (MFS) profile" evidence="6">
    <location>
        <begin position="388"/>
        <end position="792"/>
    </location>
</feature>
<keyword evidence="4 5" id="KW-0472">Membrane</keyword>
<dbReference type="Proteomes" id="UP000475862">
    <property type="component" value="Unassembled WGS sequence"/>
</dbReference>
<comment type="subcellular location">
    <subcellularLocation>
        <location evidence="1">Membrane</location>
        <topology evidence="1">Multi-pass membrane protein</topology>
    </subcellularLocation>
</comment>
<feature type="transmembrane region" description="Helical" evidence="5">
    <location>
        <begin position="518"/>
        <end position="540"/>
    </location>
</feature>
<feature type="transmembrane region" description="Helical" evidence="5">
    <location>
        <begin position="770"/>
        <end position="788"/>
    </location>
</feature>
<feature type="transmembrane region" description="Helical" evidence="5">
    <location>
        <begin position="702"/>
        <end position="725"/>
    </location>
</feature>
<dbReference type="InterPro" id="IPR020846">
    <property type="entry name" value="MFS_dom"/>
</dbReference>
<comment type="caution">
    <text evidence="7">The sequence shown here is derived from an EMBL/GenBank/DDBJ whole genome shotgun (WGS) entry which is preliminary data.</text>
</comment>
<reference evidence="7 8" key="1">
    <citation type="submission" date="2019-08" db="EMBL/GenBank/DDBJ databases">
        <title>The genome of the soybean aphid Biotype 1, its phylome, world population structure and adaptation to the North American continent.</title>
        <authorList>
            <person name="Giordano R."/>
            <person name="Donthu R.K."/>
            <person name="Hernandez A.G."/>
            <person name="Wright C.L."/>
            <person name="Zimin A.V."/>
        </authorList>
    </citation>
    <scope>NUCLEOTIDE SEQUENCE [LARGE SCALE GENOMIC DNA]</scope>
    <source>
        <tissue evidence="7">Whole aphids</tissue>
    </source>
</reference>
<evidence type="ECO:0000256" key="5">
    <source>
        <dbReference type="SAM" id="Phobius"/>
    </source>
</evidence>
<dbReference type="Pfam" id="PF00083">
    <property type="entry name" value="Sugar_tr"/>
    <property type="match status" value="4"/>
</dbReference>
<dbReference type="Gene3D" id="1.20.1250.20">
    <property type="entry name" value="MFS general substrate transporter like domains"/>
    <property type="match status" value="2"/>
</dbReference>
<gene>
    <name evidence="7" type="ORF">AGLY_008422</name>
</gene>
<dbReference type="OrthoDB" id="6133115at2759"/>
<keyword evidence="8" id="KW-1185">Reference proteome</keyword>
<dbReference type="InterPro" id="IPR050549">
    <property type="entry name" value="MFS_Trehalose_Transporter"/>
</dbReference>
<evidence type="ECO:0000256" key="3">
    <source>
        <dbReference type="ARBA" id="ARBA00022989"/>
    </source>
</evidence>
<feature type="transmembrane region" description="Helical" evidence="5">
    <location>
        <begin position="737"/>
        <end position="758"/>
    </location>
</feature>
<name>A0A6G0TK17_APHGL</name>
<feature type="transmembrane region" description="Helical" evidence="5">
    <location>
        <begin position="460"/>
        <end position="478"/>
    </location>
</feature>
<feature type="transmembrane region" description="Helical" evidence="5">
    <location>
        <begin position="109"/>
        <end position="131"/>
    </location>
</feature>
<dbReference type="InterPro" id="IPR036259">
    <property type="entry name" value="MFS_trans_sf"/>
</dbReference>
<keyword evidence="3 5" id="KW-1133">Transmembrane helix</keyword>
<dbReference type="GO" id="GO:0016020">
    <property type="term" value="C:membrane"/>
    <property type="evidence" value="ECO:0007669"/>
    <property type="project" value="UniProtKB-SubCell"/>
</dbReference>
<dbReference type="InterPro" id="IPR005828">
    <property type="entry name" value="MFS_sugar_transport-like"/>
</dbReference>
<feature type="transmembrane region" description="Helical" evidence="5">
    <location>
        <begin position="151"/>
        <end position="171"/>
    </location>
</feature>
<feature type="transmembrane region" description="Helical" evidence="5">
    <location>
        <begin position="641"/>
        <end position="663"/>
    </location>
</feature>
<dbReference type="SUPFAM" id="SSF103473">
    <property type="entry name" value="MFS general substrate transporter"/>
    <property type="match status" value="2"/>
</dbReference>
<sequence length="804" mass="89340">MPDVKEIQAQTSTQKYGPKATFAQFLATVAQSFLFIGLGMNLSISAIVIRDLYQNPNSDFSITITEASWYGSLLFIIYPVGCLASGILQDKFGKKLCMIFANVPSIIGWILLYSARSSVLLCASTLFMGFSTGFGAGSTSSYVGEISEPRLRGSLGSLGSTAMRVGTLFMYVQGLFLNWRTTALYSTFCPIICICFIIFIPESPIWLIAKGRNEKAEEAMCWLRGWVEPEKIKPEFLELIHYNKVSGTQGGCKIDTDDKNIFPTRPFITKIMKEIDLFNNQNESLILLTALTSIGSIIATAIVHRVGKRLLTLTTLTINTVLLFMLGAYIISVKASYLTSSPLISLTLLCSIYFIGSCGVSCIPWMILIEIFPNNLEYTMMLFGCVGVFATIAQSFLLVGLGMELTMSTIVIQDLYNNPKSEFSLTTSQVSWYGSILFVFHPTGSFLSGFLQERFGRKRCMVVANIPSIFGWIMLYYTHSVVSLYASTVLMGLSIGFSEAPILSYVGEITEPRLRGMMASLASAAGMLGMFLTYLLGYFYEWRTVALLSTLCPITCICLVMLIPESPIWLIANGKNEKAKKALCWLRGWVNPEIITAEHLELVRYNEVSGTRIGKANVELDSLSSKLAQLKDPSVYRPLRLVMIVFFAILQIAGCIILVLSVNYLGKRFLTVMSVSINTILIILFGLYIVALNNNYIKSTPWFPTLLLSGISLFGTSISTLPWMLISEIFPNKSRGVAAGSCAALSYFLMFILTKTYLTIEIILTLEYTMLLFGGIGIFGLIYLYIYLPETENKTLLEIEEYFK</sequence>
<evidence type="ECO:0000256" key="4">
    <source>
        <dbReference type="ARBA" id="ARBA00023136"/>
    </source>
</evidence>
<dbReference type="InterPro" id="IPR005829">
    <property type="entry name" value="Sugar_transporter_CS"/>
</dbReference>
<keyword evidence="2 5" id="KW-0812">Transmembrane</keyword>
<organism evidence="7 8">
    <name type="scientific">Aphis glycines</name>
    <name type="common">Soybean aphid</name>
    <dbReference type="NCBI Taxonomy" id="307491"/>
    <lineage>
        <taxon>Eukaryota</taxon>
        <taxon>Metazoa</taxon>
        <taxon>Ecdysozoa</taxon>
        <taxon>Arthropoda</taxon>
        <taxon>Hexapoda</taxon>
        <taxon>Insecta</taxon>
        <taxon>Pterygota</taxon>
        <taxon>Neoptera</taxon>
        <taxon>Paraneoptera</taxon>
        <taxon>Hemiptera</taxon>
        <taxon>Sternorrhyncha</taxon>
        <taxon>Aphidomorpha</taxon>
        <taxon>Aphidoidea</taxon>
        <taxon>Aphididae</taxon>
        <taxon>Aphidini</taxon>
        <taxon>Aphis</taxon>
        <taxon>Aphis</taxon>
    </lineage>
</organism>
<feature type="transmembrane region" description="Helical" evidence="5">
    <location>
        <begin position="285"/>
        <end position="303"/>
    </location>
</feature>
<feature type="transmembrane region" description="Helical" evidence="5">
    <location>
        <begin position="69"/>
        <end position="88"/>
    </location>
</feature>
<protein>
    <recommendedName>
        <fullName evidence="6">Major facilitator superfamily (MFS) profile domain-containing protein</fullName>
    </recommendedName>
</protein>
<evidence type="ECO:0000256" key="1">
    <source>
        <dbReference type="ARBA" id="ARBA00004141"/>
    </source>
</evidence>
<dbReference type="PROSITE" id="PS00217">
    <property type="entry name" value="SUGAR_TRANSPORT_2"/>
    <property type="match status" value="2"/>
</dbReference>
<feature type="transmembrane region" description="Helical" evidence="5">
    <location>
        <begin position="484"/>
        <end position="506"/>
    </location>
</feature>
<dbReference type="AlphaFoldDB" id="A0A6G0TK17"/>
<feature type="transmembrane region" description="Helical" evidence="5">
    <location>
        <begin position="381"/>
        <end position="412"/>
    </location>
</feature>